<keyword evidence="4 6" id="KW-0238">DNA-binding</keyword>
<dbReference type="EMBL" id="CALNXK010000529">
    <property type="protein sequence ID" value="CAH3187207.1"/>
    <property type="molecule type" value="Genomic_DNA"/>
</dbReference>
<dbReference type="Pfam" id="PF00538">
    <property type="entry name" value="Linker_histone"/>
    <property type="match status" value="1"/>
</dbReference>
<dbReference type="PROSITE" id="PS51504">
    <property type="entry name" value="H15"/>
    <property type="match status" value="1"/>
</dbReference>
<feature type="compositionally biased region" description="Basic and acidic residues" evidence="7">
    <location>
        <begin position="1"/>
        <end position="17"/>
    </location>
</feature>
<feature type="region of interest" description="Disordered" evidence="7">
    <location>
        <begin position="1"/>
        <end position="33"/>
    </location>
</feature>
<evidence type="ECO:0000256" key="5">
    <source>
        <dbReference type="ARBA" id="ARBA00023242"/>
    </source>
</evidence>
<dbReference type="Proteomes" id="UP001159405">
    <property type="component" value="Unassembled WGS sequence"/>
</dbReference>
<evidence type="ECO:0000256" key="3">
    <source>
        <dbReference type="ARBA" id="ARBA00022454"/>
    </source>
</evidence>
<comment type="subcellular location">
    <subcellularLocation>
        <location evidence="2">Chromosome</location>
    </subcellularLocation>
    <subcellularLocation>
        <location evidence="1 6">Nucleus</location>
    </subcellularLocation>
</comment>
<dbReference type="PANTHER" id="PTHR11467:SF36">
    <property type="entry name" value="HISTONE 24-RELATED"/>
    <property type="match status" value="1"/>
</dbReference>
<organism evidence="9 10">
    <name type="scientific">Porites lobata</name>
    <dbReference type="NCBI Taxonomy" id="104759"/>
    <lineage>
        <taxon>Eukaryota</taxon>
        <taxon>Metazoa</taxon>
        <taxon>Cnidaria</taxon>
        <taxon>Anthozoa</taxon>
        <taxon>Hexacorallia</taxon>
        <taxon>Scleractinia</taxon>
        <taxon>Fungiina</taxon>
        <taxon>Poritidae</taxon>
        <taxon>Porites</taxon>
    </lineage>
</organism>
<dbReference type="Gene3D" id="1.10.10.10">
    <property type="entry name" value="Winged helix-like DNA-binding domain superfamily/Winged helix DNA-binding domain"/>
    <property type="match status" value="1"/>
</dbReference>
<feature type="domain" description="H15" evidence="8">
    <location>
        <begin position="31"/>
        <end position="104"/>
    </location>
</feature>
<dbReference type="InterPro" id="IPR005819">
    <property type="entry name" value="H1/H5"/>
</dbReference>
<name>A0ABN8S664_9CNID</name>
<evidence type="ECO:0000313" key="9">
    <source>
        <dbReference type="EMBL" id="CAH3187207.1"/>
    </source>
</evidence>
<evidence type="ECO:0000256" key="6">
    <source>
        <dbReference type="RuleBase" id="RU003894"/>
    </source>
</evidence>
<comment type="similarity">
    <text evidence="6">Belongs to the histone H1/H5 family.</text>
</comment>
<protein>
    <recommendedName>
        <fullName evidence="8">H15 domain-containing protein</fullName>
    </recommendedName>
</protein>
<evidence type="ECO:0000256" key="2">
    <source>
        <dbReference type="ARBA" id="ARBA00004286"/>
    </source>
</evidence>
<dbReference type="SMART" id="SM00526">
    <property type="entry name" value="H15"/>
    <property type="match status" value="1"/>
</dbReference>
<keyword evidence="3 6" id="KW-0158">Chromosome</keyword>
<keyword evidence="10" id="KW-1185">Reference proteome</keyword>
<dbReference type="InterPro" id="IPR036388">
    <property type="entry name" value="WH-like_DNA-bd_sf"/>
</dbReference>
<gene>
    <name evidence="9" type="ORF">PLOB_00036915</name>
</gene>
<keyword evidence="5 6" id="KW-0539">Nucleus</keyword>
<dbReference type="InterPro" id="IPR005818">
    <property type="entry name" value="Histone_H1/H5_H15"/>
</dbReference>
<dbReference type="InterPro" id="IPR036390">
    <property type="entry name" value="WH_DNA-bd_sf"/>
</dbReference>
<dbReference type="SUPFAM" id="SSF46785">
    <property type="entry name" value="Winged helix' DNA-binding domain"/>
    <property type="match status" value="1"/>
</dbReference>
<dbReference type="PANTHER" id="PTHR11467">
    <property type="entry name" value="HISTONE H1"/>
    <property type="match status" value="1"/>
</dbReference>
<evidence type="ECO:0000256" key="1">
    <source>
        <dbReference type="ARBA" id="ARBA00004123"/>
    </source>
</evidence>
<proteinExistence type="inferred from homology"/>
<evidence type="ECO:0000256" key="7">
    <source>
        <dbReference type="SAM" id="MobiDB-lite"/>
    </source>
</evidence>
<accession>A0ABN8S664</accession>
<sequence>MPKDIQLARRIRGEHMSVKSTQKKASKQPAEHPKYAEMIIQALHALKDRNGSSRQAVDKYVKNHFKVGDKASHFIKMALKRGVENGQFINTKGSGASGSFKVNKVKKSKGSQRPGEEDQNRRSSQQTKNKEGRRERKKDRPQTNRENQEIAG</sequence>
<feature type="region of interest" description="Disordered" evidence="7">
    <location>
        <begin position="87"/>
        <end position="152"/>
    </location>
</feature>
<feature type="compositionally biased region" description="Basic and acidic residues" evidence="7">
    <location>
        <begin position="128"/>
        <end position="152"/>
    </location>
</feature>
<comment type="caution">
    <text evidence="9">The sequence shown here is derived from an EMBL/GenBank/DDBJ whole genome shotgun (WGS) entry which is preliminary data.</text>
</comment>
<dbReference type="CDD" id="cd00073">
    <property type="entry name" value="H15"/>
    <property type="match status" value="1"/>
</dbReference>
<evidence type="ECO:0000259" key="8">
    <source>
        <dbReference type="PROSITE" id="PS51504"/>
    </source>
</evidence>
<evidence type="ECO:0000313" key="10">
    <source>
        <dbReference type="Proteomes" id="UP001159405"/>
    </source>
</evidence>
<evidence type="ECO:0000256" key="4">
    <source>
        <dbReference type="ARBA" id="ARBA00023125"/>
    </source>
</evidence>
<dbReference type="PRINTS" id="PR00624">
    <property type="entry name" value="HISTONEH5"/>
</dbReference>
<reference evidence="9 10" key="1">
    <citation type="submission" date="2022-05" db="EMBL/GenBank/DDBJ databases">
        <authorList>
            <consortium name="Genoscope - CEA"/>
            <person name="William W."/>
        </authorList>
    </citation>
    <scope>NUCLEOTIDE SEQUENCE [LARGE SCALE GENOMIC DNA]</scope>
</reference>